<evidence type="ECO:0000313" key="3">
    <source>
        <dbReference type="Proteomes" id="UP000606730"/>
    </source>
</evidence>
<dbReference type="PANTHER" id="PTHR12110:SF53">
    <property type="entry name" value="BLR5974 PROTEIN"/>
    <property type="match status" value="1"/>
</dbReference>
<reference evidence="2" key="2">
    <citation type="submission" date="2020-09" db="EMBL/GenBank/DDBJ databases">
        <authorList>
            <person name="Sun Q."/>
            <person name="Zhou Y."/>
        </authorList>
    </citation>
    <scope>NUCLEOTIDE SEQUENCE</scope>
    <source>
        <strain evidence="2">CGMCC 1.16012</strain>
    </source>
</reference>
<dbReference type="InterPro" id="IPR050312">
    <property type="entry name" value="IolE/XylAMocC-like"/>
</dbReference>
<comment type="caution">
    <text evidence="2">The sequence shown here is derived from an EMBL/GenBank/DDBJ whole genome shotgun (WGS) entry which is preliminary data.</text>
</comment>
<sequence length="286" mass="31571">MELYVSSGAFGRSDLREMIAEAARWGVRKIELTAGMRRESDTLSLLQHTTEMEFLIHNYFPAPSDPFVLNLASSEKETLARSLEHCSDAIRMSSALGAPFFSVHAGFAAVVQPEHLGRSIPAECMTDRNEALSIFERSIRTLIPIAESEKVRLCIENNVVSPANLVDGANPMLLMATSQELVDFVKTIDSPWVGLLTDVAHVKVTCRSLNLDPGQFLTDVSPYTLMLHLSDNDGMIDSNEPFDESAWFVSQLRKFDCDLAVIEAYGLTPDALATCVSAVRQRNGED</sequence>
<gene>
    <name evidence="2" type="ORF">GCM10011517_04090</name>
</gene>
<dbReference type="Proteomes" id="UP000606730">
    <property type="component" value="Unassembled WGS sequence"/>
</dbReference>
<dbReference type="AlphaFoldDB" id="A0A917AAR0"/>
<dbReference type="SUPFAM" id="SSF51658">
    <property type="entry name" value="Xylose isomerase-like"/>
    <property type="match status" value="1"/>
</dbReference>
<protein>
    <recommendedName>
        <fullName evidence="1">Xylose isomerase-like TIM barrel domain-containing protein</fullName>
    </recommendedName>
</protein>
<dbReference type="Gene3D" id="3.20.20.150">
    <property type="entry name" value="Divalent-metal-dependent TIM barrel enzymes"/>
    <property type="match status" value="1"/>
</dbReference>
<proteinExistence type="predicted"/>
<reference evidence="2" key="1">
    <citation type="journal article" date="2014" name="Int. J. Syst. Evol. Microbiol.">
        <title>Complete genome sequence of Corynebacterium casei LMG S-19264T (=DSM 44701T), isolated from a smear-ripened cheese.</title>
        <authorList>
            <consortium name="US DOE Joint Genome Institute (JGI-PGF)"/>
            <person name="Walter F."/>
            <person name="Albersmeier A."/>
            <person name="Kalinowski J."/>
            <person name="Ruckert C."/>
        </authorList>
    </citation>
    <scope>NUCLEOTIDE SEQUENCE</scope>
    <source>
        <strain evidence="2">CGMCC 1.16012</strain>
    </source>
</reference>
<dbReference type="EMBL" id="BMKN01000001">
    <property type="protein sequence ID" value="GGE39567.1"/>
    <property type="molecule type" value="Genomic_DNA"/>
</dbReference>
<evidence type="ECO:0000259" key="1">
    <source>
        <dbReference type="Pfam" id="PF01261"/>
    </source>
</evidence>
<dbReference type="OrthoDB" id="1440296at2"/>
<dbReference type="InterPro" id="IPR013022">
    <property type="entry name" value="Xyl_isomerase-like_TIM-brl"/>
</dbReference>
<organism evidence="2 3">
    <name type="scientific">Actibacterium pelagium</name>
    <dbReference type="NCBI Taxonomy" id="2029103"/>
    <lineage>
        <taxon>Bacteria</taxon>
        <taxon>Pseudomonadati</taxon>
        <taxon>Pseudomonadota</taxon>
        <taxon>Alphaproteobacteria</taxon>
        <taxon>Rhodobacterales</taxon>
        <taxon>Roseobacteraceae</taxon>
        <taxon>Actibacterium</taxon>
    </lineage>
</organism>
<feature type="domain" description="Xylose isomerase-like TIM barrel" evidence="1">
    <location>
        <begin position="20"/>
        <end position="256"/>
    </location>
</feature>
<dbReference type="InterPro" id="IPR036237">
    <property type="entry name" value="Xyl_isomerase-like_sf"/>
</dbReference>
<name>A0A917AAR0_9RHOB</name>
<accession>A0A917AAR0</accession>
<evidence type="ECO:0000313" key="2">
    <source>
        <dbReference type="EMBL" id="GGE39567.1"/>
    </source>
</evidence>
<dbReference type="PANTHER" id="PTHR12110">
    <property type="entry name" value="HYDROXYPYRUVATE ISOMERASE"/>
    <property type="match status" value="1"/>
</dbReference>
<dbReference type="RefSeq" id="WP_095596666.1">
    <property type="nucleotide sequence ID" value="NZ_BMKN01000001.1"/>
</dbReference>
<keyword evidence="3" id="KW-1185">Reference proteome</keyword>
<dbReference type="Pfam" id="PF01261">
    <property type="entry name" value="AP_endonuc_2"/>
    <property type="match status" value="1"/>
</dbReference>